<dbReference type="Proteomes" id="UP000233469">
    <property type="component" value="Unassembled WGS sequence"/>
</dbReference>
<reference evidence="1 2" key="2">
    <citation type="submission" date="2017-10" db="EMBL/GenBank/DDBJ databases">
        <title>Extensive intraspecific genome diversity in a model arbuscular mycorrhizal fungus.</title>
        <authorList>
            <person name="Chen E.C.H."/>
            <person name="Morin E."/>
            <person name="Baudet D."/>
            <person name="Noel J."/>
            <person name="Ndikumana S."/>
            <person name="Charron P."/>
            <person name="St-Onge C."/>
            <person name="Giorgi J."/>
            <person name="Grigoriev I.V."/>
            <person name="Roux C."/>
            <person name="Martin F.M."/>
            <person name="Corradi N."/>
        </authorList>
    </citation>
    <scope>NUCLEOTIDE SEQUENCE [LARGE SCALE GENOMIC DNA]</scope>
    <source>
        <strain evidence="1 2">C2</strain>
    </source>
</reference>
<comment type="caution">
    <text evidence="1">The sequence shown here is derived from an EMBL/GenBank/DDBJ whole genome shotgun (WGS) entry which is preliminary data.</text>
</comment>
<protein>
    <submittedName>
        <fullName evidence="1">Uncharacterized protein</fullName>
    </submittedName>
</protein>
<dbReference type="VEuPathDB" id="FungiDB:RhiirFUN_011678"/>
<accession>A0A2N1NYS0</accession>
<organism evidence="1 2">
    <name type="scientific">Rhizophagus irregularis</name>
    <dbReference type="NCBI Taxonomy" id="588596"/>
    <lineage>
        <taxon>Eukaryota</taxon>
        <taxon>Fungi</taxon>
        <taxon>Fungi incertae sedis</taxon>
        <taxon>Mucoromycota</taxon>
        <taxon>Glomeromycotina</taxon>
        <taxon>Glomeromycetes</taxon>
        <taxon>Glomerales</taxon>
        <taxon>Glomeraceae</taxon>
        <taxon>Rhizophagus</taxon>
    </lineage>
</organism>
<evidence type="ECO:0000313" key="2">
    <source>
        <dbReference type="Proteomes" id="UP000233469"/>
    </source>
</evidence>
<proteinExistence type="predicted"/>
<reference evidence="1 2" key="1">
    <citation type="submission" date="2016-04" db="EMBL/GenBank/DDBJ databases">
        <title>Genome analyses suggest a sexual origin of heterokaryosis in a supposedly ancient asexual fungus.</title>
        <authorList>
            <person name="Ropars J."/>
            <person name="Sedzielewska K."/>
            <person name="Noel J."/>
            <person name="Charron P."/>
            <person name="Farinelli L."/>
            <person name="Marton T."/>
            <person name="Kruger M."/>
            <person name="Pelin A."/>
            <person name="Brachmann A."/>
            <person name="Corradi N."/>
        </authorList>
    </citation>
    <scope>NUCLEOTIDE SEQUENCE [LARGE SCALE GENOMIC DNA]</scope>
    <source>
        <strain evidence="1 2">C2</strain>
    </source>
</reference>
<dbReference type="VEuPathDB" id="FungiDB:FUN_015832"/>
<evidence type="ECO:0000313" key="1">
    <source>
        <dbReference type="EMBL" id="PKK79013.1"/>
    </source>
</evidence>
<dbReference type="OrthoDB" id="2372652at2759"/>
<dbReference type="VEuPathDB" id="FungiDB:RhiirA1_466016"/>
<sequence length="261" mass="30993">MELVTCYYNDLDTHKNKNASLLNSITFNKKELTETNMINEINKTNFIYDELLEANGELNTRSKLVLQITEPQNKIANNTFTLTENILSKLKRKEILSFRDKISAFNIKIGIKLGFADYYRIVDAFNMKIYNNKDDFGKEYDECLSKLKKILSEVKISLEEFELLFRLKKERNLEFHQDKIKTLDEVKKDLETDFPDDLKEFKKSVKKAHQCIGELVMKLFISHPWCKVSVRILRRNVWNYSTTLIESKEILQYYLWFIVVK</sequence>
<dbReference type="AlphaFoldDB" id="A0A2N1NYS0"/>
<dbReference type="EMBL" id="LLXL01000060">
    <property type="protein sequence ID" value="PKK79013.1"/>
    <property type="molecule type" value="Genomic_DNA"/>
</dbReference>
<gene>
    <name evidence="1" type="ORF">RhiirC2_769607</name>
</gene>
<name>A0A2N1NYS0_9GLOM</name>